<dbReference type="Proteomes" id="UP001160625">
    <property type="component" value="Unassembled WGS sequence"/>
</dbReference>
<comment type="caution">
    <text evidence="1">The sequence shown here is derived from an EMBL/GenBank/DDBJ whole genome shotgun (WGS) entry which is preliminary data.</text>
</comment>
<sequence length="239" mass="25189">MTLATALLLVSCTHRKPVAVETPPAVVPVPRPVLAANLAAVVPPAMDAAGRYRTINYGIDPIQTEWHVRAALNVAALSCRSTADSALINAYNAMLTSQKAVLAVANKTVEGKFRAAGGDWQSAHDAYMTRLYNFFSQPAAKADFCAAADRIAPQAAAPSGGFQAFAAQALPDLEAPFIETYRQVDAYKLALARWEAGAKTQLAAATPTSVAGPAPKLGYADMRVLLAWQPADGVRVAAR</sequence>
<organism evidence="1 2">
    <name type="scientific">Sphingomonas oryzagri</name>
    <dbReference type="NCBI Taxonomy" id="3042314"/>
    <lineage>
        <taxon>Bacteria</taxon>
        <taxon>Pseudomonadati</taxon>
        <taxon>Pseudomonadota</taxon>
        <taxon>Alphaproteobacteria</taxon>
        <taxon>Sphingomonadales</taxon>
        <taxon>Sphingomonadaceae</taxon>
        <taxon>Sphingomonas</taxon>
    </lineage>
</organism>
<evidence type="ECO:0000313" key="2">
    <source>
        <dbReference type="Proteomes" id="UP001160625"/>
    </source>
</evidence>
<name>A0ABT6N2C3_9SPHN</name>
<proteinExistence type="predicted"/>
<protein>
    <recommendedName>
        <fullName evidence="3">DUF3829 domain-containing protein</fullName>
    </recommendedName>
</protein>
<keyword evidence="2" id="KW-1185">Reference proteome</keyword>
<dbReference type="RefSeq" id="WP_281044708.1">
    <property type="nucleotide sequence ID" value="NZ_JARYGZ010000001.1"/>
</dbReference>
<dbReference type="EMBL" id="JARYGZ010000001">
    <property type="protein sequence ID" value="MDH7639443.1"/>
    <property type="molecule type" value="Genomic_DNA"/>
</dbReference>
<reference evidence="1" key="1">
    <citation type="submission" date="2023-04" db="EMBL/GenBank/DDBJ databases">
        <title>Sphingomonas sp. MAHUQ-71 isolated from rice field.</title>
        <authorList>
            <person name="Huq M.A."/>
        </authorList>
    </citation>
    <scope>NUCLEOTIDE SEQUENCE</scope>
    <source>
        <strain evidence="1">MAHUQ-71</strain>
    </source>
</reference>
<gene>
    <name evidence="1" type="ORF">QGN17_11945</name>
</gene>
<evidence type="ECO:0000313" key="1">
    <source>
        <dbReference type="EMBL" id="MDH7639443.1"/>
    </source>
</evidence>
<accession>A0ABT6N2C3</accession>
<evidence type="ECO:0008006" key="3">
    <source>
        <dbReference type="Google" id="ProtNLM"/>
    </source>
</evidence>